<evidence type="ECO:0000256" key="3">
    <source>
        <dbReference type="ARBA" id="ARBA00023125"/>
    </source>
</evidence>
<dbReference type="Gene3D" id="3.40.190.10">
    <property type="entry name" value="Periplasmic binding protein-like II"/>
    <property type="match status" value="2"/>
</dbReference>
<gene>
    <name evidence="5" type="ORF">ALQ84_00957</name>
</gene>
<evidence type="ECO:0000313" key="5">
    <source>
        <dbReference type="EMBL" id="RMM05010.1"/>
    </source>
</evidence>
<evidence type="ECO:0000256" key="1">
    <source>
        <dbReference type="ARBA" id="ARBA00009437"/>
    </source>
</evidence>
<dbReference type="CDD" id="cd08412">
    <property type="entry name" value="PBP2_PAO1_like"/>
    <property type="match status" value="1"/>
</dbReference>
<keyword evidence="2" id="KW-0805">Transcription regulation</keyword>
<dbReference type="PANTHER" id="PTHR30346">
    <property type="entry name" value="TRANSCRIPTIONAL DUAL REGULATOR HCAR-RELATED"/>
    <property type="match status" value="1"/>
</dbReference>
<dbReference type="SUPFAM" id="SSF53850">
    <property type="entry name" value="Periplasmic binding protein-like II"/>
    <property type="match status" value="1"/>
</dbReference>
<dbReference type="Pfam" id="PF03466">
    <property type="entry name" value="LysR_substrate"/>
    <property type="match status" value="1"/>
</dbReference>
<reference evidence="5 6" key="1">
    <citation type="submission" date="2018-08" db="EMBL/GenBank/DDBJ databases">
        <title>Recombination of ecologically and evolutionarily significant loci maintains genetic cohesion in the Pseudomonas syringae species complex.</title>
        <authorList>
            <person name="Dillon M."/>
            <person name="Thakur S."/>
            <person name="Almeida R.N.D."/>
            <person name="Weir B.S."/>
            <person name="Guttman D.S."/>
        </authorList>
    </citation>
    <scope>NUCLEOTIDE SEQUENCE [LARGE SCALE GENOMIC DNA]</scope>
    <source>
        <strain evidence="5 6">ICMP 4086</strain>
    </source>
</reference>
<keyword evidence="3" id="KW-0238">DNA-binding</keyword>
<comment type="similarity">
    <text evidence="1">Belongs to the LysR transcriptional regulatory family.</text>
</comment>
<keyword evidence="4" id="KW-0804">Transcription</keyword>
<dbReference type="PRINTS" id="PR00039">
    <property type="entry name" value="HTHLYSR"/>
</dbReference>
<dbReference type="InterPro" id="IPR000847">
    <property type="entry name" value="LysR_HTH_N"/>
</dbReference>
<accession>A0A0P9KX23</accession>
<evidence type="ECO:0000313" key="6">
    <source>
        <dbReference type="Proteomes" id="UP000278587"/>
    </source>
</evidence>
<dbReference type="InterPro" id="IPR036390">
    <property type="entry name" value="WH_DNA-bd_sf"/>
</dbReference>
<protein>
    <submittedName>
        <fullName evidence="5">Transcriptional regulator, LysR family</fullName>
    </submittedName>
</protein>
<dbReference type="EMBL" id="RBOC01000174">
    <property type="protein sequence ID" value="RMM05010.1"/>
    <property type="molecule type" value="Genomic_DNA"/>
</dbReference>
<dbReference type="FunFam" id="1.10.10.10:FF:000001">
    <property type="entry name" value="LysR family transcriptional regulator"/>
    <property type="match status" value="1"/>
</dbReference>
<dbReference type="InterPro" id="IPR005119">
    <property type="entry name" value="LysR_subst-bd"/>
</dbReference>
<dbReference type="GO" id="GO:0032993">
    <property type="term" value="C:protein-DNA complex"/>
    <property type="evidence" value="ECO:0007669"/>
    <property type="project" value="TreeGrafter"/>
</dbReference>
<evidence type="ECO:0000256" key="2">
    <source>
        <dbReference type="ARBA" id="ARBA00023015"/>
    </source>
</evidence>
<organism evidence="5 6">
    <name type="scientific">Pseudomonas caricapapayae</name>
    <dbReference type="NCBI Taxonomy" id="46678"/>
    <lineage>
        <taxon>Bacteria</taxon>
        <taxon>Pseudomonadati</taxon>
        <taxon>Pseudomonadota</taxon>
        <taxon>Gammaproteobacteria</taxon>
        <taxon>Pseudomonadales</taxon>
        <taxon>Pseudomonadaceae</taxon>
        <taxon>Pseudomonas</taxon>
    </lineage>
</organism>
<comment type="caution">
    <text evidence="5">The sequence shown here is derived from an EMBL/GenBank/DDBJ whole genome shotgun (WGS) entry which is preliminary data.</text>
</comment>
<dbReference type="PANTHER" id="PTHR30346:SF0">
    <property type="entry name" value="HCA OPERON TRANSCRIPTIONAL ACTIVATOR HCAR"/>
    <property type="match status" value="1"/>
</dbReference>
<dbReference type="SUPFAM" id="SSF46785">
    <property type="entry name" value="Winged helix' DNA-binding domain"/>
    <property type="match status" value="1"/>
</dbReference>
<dbReference type="Gene3D" id="1.10.10.10">
    <property type="entry name" value="Winged helix-like DNA-binding domain superfamily/Winged helix DNA-binding domain"/>
    <property type="match status" value="1"/>
</dbReference>
<dbReference type="PROSITE" id="PS50931">
    <property type="entry name" value="HTH_LYSR"/>
    <property type="match status" value="1"/>
</dbReference>
<dbReference type="GO" id="GO:0003677">
    <property type="term" value="F:DNA binding"/>
    <property type="evidence" value="ECO:0007669"/>
    <property type="project" value="UniProtKB-KW"/>
</dbReference>
<dbReference type="GO" id="GO:0003700">
    <property type="term" value="F:DNA-binding transcription factor activity"/>
    <property type="evidence" value="ECO:0007669"/>
    <property type="project" value="InterPro"/>
</dbReference>
<dbReference type="Pfam" id="PF00126">
    <property type="entry name" value="HTH_1"/>
    <property type="match status" value="1"/>
</dbReference>
<dbReference type="InterPro" id="IPR036388">
    <property type="entry name" value="WH-like_DNA-bd_sf"/>
</dbReference>
<evidence type="ECO:0000256" key="4">
    <source>
        <dbReference type="ARBA" id="ARBA00023163"/>
    </source>
</evidence>
<sequence length="350" mass="39147">MIMASGSYHEHLTNPARREQLARSSLSIGKSYSSAAVQRLLITRYPVAHFTLKQLKYFVTAVEMDSIAEASRQLHISQPSISVAIKNLEEAFNQPLFVRHHAQGVSLTSGGGKVYEKAKELLRLSEELEQNSRAENKHVSGTIAIGCFESAAPLYMPRLVAGFKRLYPDVTIQLYDGEQHELMHGLHRGRFDLAFLYDLELGTTINKEELNAPHKPYALLPAAHPLAVKKTVTLLELSREPKILLDAVPSRTYFIDIFTEKGYTPVVAYSSPSIEMVRCMVGQGLGFSVLVTRPRTNMTYDGELLAQLDIEDDMPASTLVMAYLRNNQPTRATRLFMDYCRTIELASPAS</sequence>
<dbReference type="AlphaFoldDB" id="A0A0P9KX23"/>
<dbReference type="Proteomes" id="UP000278587">
    <property type="component" value="Unassembled WGS sequence"/>
</dbReference>
<name>A0A0P9KX23_9PSED</name>
<proteinExistence type="inferred from homology"/>